<evidence type="ECO:0000313" key="2">
    <source>
        <dbReference type="Proteomes" id="UP000032142"/>
    </source>
</evidence>
<protein>
    <submittedName>
        <fullName evidence="1">Uncharacterized protein</fullName>
    </submittedName>
</protein>
<organism evidence="1 2">
    <name type="scientific">Gossypium arboreum</name>
    <name type="common">Tree cotton</name>
    <name type="synonym">Gossypium nanking</name>
    <dbReference type="NCBI Taxonomy" id="29729"/>
    <lineage>
        <taxon>Eukaryota</taxon>
        <taxon>Viridiplantae</taxon>
        <taxon>Streptophyta</taxon>
        <taxon>Embryophyta</taxon>
        <taxon>Tracheophyta</taxon>
        <taxon>Spermatophyta</taxon>
        <taxon>Magnoliopsida</taxon>
        <taxon>eudicotyledons</taxon>
        <taxon>Gunneridae</taxon>
        <taxon>Pentapetalae</taxon>
        <taxon>rosids</taxon>
        <taxon>malvids</taxon>
        <taxon>Malvales</taxon>
        <taxon>Malvaceae</taxon>
        <taxon>Malvoideae</taxon>
        <taxon>Gossypium</taxon>
    </lineage>
</organism>
<gene>
    <name evidence="1" type="ORF">F383_20382</name>
</gene>
<dbReference type="EMBL" id="KN402065">
    <property type="protein sequence ID" value="KHG14675.1"/>
    <property type="molecule type" value="Genomic_DNA"/>
</dbReference>
<keyword evidence="2" id="KW-1185">Reference proteome</keyword>
<dbReference type="Proteomes" id="UP000032142">
    <property type="component" value="Unassembled WGS sequence"/>
</dbReference>
<name>A0A0B0NPA0_GOSAR</name>
<dbReference type="AlphaFoldDB" id="A0A0B0NPA0"/>
<proteinExistence type="predicted"/>
<evidence type="ECO:0000313" key="1">
    <source>
        <dbReference type="EMBL" id="KHG14675.1"/>
    </source>
</evidence>
<reference evidence="2" key="1">
    <citation type="submission" date="2014-09" db="EMBL/GenBank/DDBJ databases">
        <authorList>
            <person name="Mudge J."/>
            <person name="Ramaraj T."/>
            <person name="Lindquist I.E."/>
            <person name="Bharti A.K."/>
            <person name="Sundararajan A."/>
            <person name="Cameron C.T."/>
            <person name="Woodward J.E."/>
            <person name="May G.D."/>
            <person name="Brubaker C."/>
            <person name="Broadhvest J."/>
            <person name="Wilkins T.A."/>
        </authorList>
    </citation>
    <scope>NUCLEOTIDE SEQUENCE</scope>
    <source>
        <strain evidence="2">cv. AKA8401</strain>
    </source>
</reference>
<sequence>MVVVSPGVDLETKLVCSTWPHTWVCDLAVWHKSVYPTGLARPSTLPSTRPCVALFRAHGIVTRACVLAV</sequence>
<accession>A0A0B0NPA0</accession>